<dbReference type="PANTHER" id="PTHR42929">
    <property type="entry name" value="INNER MEMBRANE ABC TRANSPORTER PERMEASE PROTEIN YDCU-RELATED-RELATED"/>
    <property type="match status" value="1"/>
</dbReference>
<dbReference type="AlphaFoldDB" id="A0A645EAT6"/>
<evidence type="ECO:0000256" key="6">
    <source>
        <dbReference type="ARBA" id="ARBA00022989"/>
    </source>
</evidence>
<evidence type="ECO:0000256" key="4">
    <source>
        <dbReference type="ARBA" id="ARBA00022475"/>
    </source>
</evidence>
<evidence type="ECO:0000256" key="7">
    <source>
        <dbReference type="ARBA" id="ARBA00023136"/>
    </source>
</evidence>
<dbReference type="InterPro" id="IPR035906">
    <property type="entry name" value="MetI-like_sf"/>
</dbReference>
<evidence type="ECO:0000313" key="10">
    <source>
        <dbReference type="EMBL" id="MPM97742.1"/>
    </source>
</evidence>
<keyword evidence="4" id="KW-1003">Cell membrane</keyword>
<keyword evidence="3" id="KW-0813">Transport</keyword>
<dbReference type="Gene3D" id="1.10.3720.10">
    <property type="entry name" value="MetI-like"/>
    <property type="match status" value="1"/>
</dbReference>
<proteinExistence type="inferred from homology"/>
<evidence type="ECO:0000259" key="9">
    <source>
        <dbReference type="PROSITE" id="PS50928"/>
    </source>
</evidence>
<comment type="subcellular location">
    <subcellularLocation>
        <location evidence="1">Cell membrane</location>
        <topology evidence="1">Multi-pass membrane protein</topology>
    </subcellularLocation>
</comment>
<feature type="domain" description="ABC transmembrane type-1" evidence="9">
    <location>
        <begin position="1"/>
        <end position="161"/>
    </location>
</feature>
<comment type="similarity">
    <text evidence="2">Belongs to the binding-protein-dependent transport system permease family. CysTW subfamily.</text>
</comment>
<reference evidence="10" key="1">
    <citation type="submission" date="2019-08" db="EMBL/GenBank/DDBJ databases">
        <authorList>
            <person name="Kucharzyk K."/>
            <person name="Murdoch R.W."/>
            <person name="Higgins S."/>
            <person name="Loffler F."/>
        </authorList>
    </citation>
    <scope>NUCLEOTIDE SEQUENCE</scope>
</reference>
<dbReference type="PANTHER" id="PTHR42929:SF1">
    <property type="entry name" value="INNER MEMBRANE ABC TRANSPORTER PERMEASE PROTEIN YDCU-RELATED"/>
    <property type="match status" value="1"/>
</dbReference>
<name>A0A645EAT6_9ZZZZ</name>
<dbReference type="InterPro" id="IPR000515">
    <property type="entry name" value="MetI-like"/>
</dbReference>
<dbReference type="EMBL" id="VSSQ01043969">
    <property type="protein sequence ID" value="MPM97742.1"/>
    <property type="molecule type" value="Genomic_DNA"/>
</dbReference>
<dbReference type="GO" id="GO:0055085">
    <property type="term" value="P:transmembrane transport"/>
    <property type="evidence" value="ECO:0007669"/>
    <property type="project" value="InterPro"/>
</dbReference>
<dbReference type="SUPFAM" id="SSF161098">
    <property type="entry name" value="MetI-like"/>
    <property type="match status" value="1"/>
</dbReference>
<keyword evidence="6 8" id="KW-1133">Transmembrane helix</keyword>
<feature type="transmembrane region" description="Helical" evidence="8">
    <location>
        <begin position="84"/>
        <end position="114"/>
    </location>
</feature>
<evidence type="ECO:0000256" key="1">
    <source>
        <dbReference type="ARBA" id="ARBA00004651"/>
    </source>
</evidence>
<evidence type="ECO:0000256" key="8">
    <source>
        <dbReference type="SAM" id="Phobius"/>
    </source>
</evidence>
<organism evidence="10">
    <name type="scientific">bioreactor metagenome</name>
    <dbReference type="NCBI Taxonomy" id="1076179"/>
    <lineage>
        <taxon>unclassified sequences</taxon>
        <taxon>metagenomes</taxon>
        <taxon>ecological metagenomes</taxon>
    </lineage>
</organism>
<protein>
    <submittedName>
        <fullName evidence="10">Putrescine transport system permease protein PotH</fullName>
    </submittedName>
</protein>
<evidence type="ECO:0000256" key="2">
    <source>
        <dbReference type="ARBA" id="ARBA00007069"/>
    </source>
</evidence>
<dbReference type="PROSITE" id="PS50928">
    <property type="entry name" value="ABC_TM1"/>
    <property type="match status" value="1"/>
</dbReference>
<evidence type="ECO:0000256" key="5">
    <source>
        <dbReference type="ARBA" id="ARBA00022692"/>
    </source>
</evidence>
<feature type="transmembrane region" description="Helical" evidence="8">
    <location>
        <begin position="38"/>
        <end position="63"/>
    </location>
</feature>
<dbReference type="CDD" id="cd06261">
    <property type="entry name" value="TM_PBP2"/>
    <property type="match status" value="1"/>
</dbReference>
<evidence type="ECO:0000256" key="3">
    <source>
        <dbReference type="ARBA" id="ARBA00022448"/>
    </source>
</evidence>
<gene>
    <name evidence="10" type="primary">potH_9</name>
    <name evidence="10" type="ORF">SDC9_144919</name>
</gene>
<accession>A0A645EAT6</accession>
<dbReference type="GO" id="GO:0005886">
    <property type="term" value="C:plasma membrane"/>
    <property type="evidence" value="ECO:0007669"/>
    <property type="project" value="UniProtKB-SubCell"/>
</dbReference>
<feature type="transmembrane region" description="Helical" evidence="8">
    <location>
        <begin position="140"/>
        <end position="161"/>
    </location>
</feature>
<dbReference type="Pfam" id="PF00528">
    <property type="entry name" value="BPD_transp_1"/>
    <property type="match status" value="1"/>
</dbReference>
<sequence>MWMNFLLRTYAWLVLLDNNGLINKLLEAVGIGGVQFLYNSGAVVLGMVYNFLPFMVLPIYSVLIKMNGSYIEAAKDLGATPRQVFSKVIFPLSLPGVVSGITMVFVPAITTFAISRLLGGSQFMLYGDLIENNFIYVNDWHFGSALSIILMVLVLISMAVMRKFEGKDDEIRLW</sequence>
<comment type="caution">
    <text evidence="10">The sequence shown here is derived from an EMBL/GenBank/DDBJ whole genome shotgun (WGS) entry which is preliminary data.</text>
</comment>
<keyword evidence="5 8" id="KW-0812">Transmembrane</keyword>
<keyword evidence="7 8" id="KW-0472">Membrane</keyword>